<dbReference type="SUPFAM" id="SSF52540">
    <property type="entry name" value="P-loop containing nucleoside triphosphate hydrolases"/>
    <property type="match status" value="2"/>
</dbReference>
<evidence type="ECO:0000259" key="7">
    <source>
        <dbReference type="PROSITE" id="PS51192"/>
    </source>
</evidence>
<keyword evidence="2" id="KW-0378">Hydrolase</keyword>
<dbReference type="AlphaFoldDB" id="A0A151SG18"/>
<gene>
    <name evidence="8" type="ORF">KK1_024316</name>
</gene>
<dbReference type="GO" id="GO:0003678">
    <property type="term" value="F:DNA helicase activity"/>
    <property type="evidence" value="ECO:0007669"/>
    <property type="project" value="TreeGrafter"/>
</dbReference>
<evidence type="ECO:0000313" key="8">
    <source>
        <dbReference type="EMBL" id="KYP53737.1"/>
    </source>
</evidence>
<dbReference type="InterPro" id="IPR047112">
    <property type="entry name" value="RecG/Mfd"/>
</dbReference>
<dbReference type="PROSITE" id="PS51192">
    <property type="entry name" value="HELICASE_ATP_BIND_1"/>
    <property type="match status" value="1"/>
</dbReference>
<dbReference type="Proteomes" id="UP000075243">
    <property type="component" value="Unassembled WGS sequence"/>
</dbReference>
<protein>
    <submittedName>
        <fullName evidence="8">ATP-dependent DNA helicase recG</fullName>
    </submittedName>
</protein>
<dbReference type="Pfam" id="PF00270">
    <property type="entry name" value="DEAD"/>
    <property type="match status" value="1"/>
</dbReference>
<dbReference type="GO" id="GO:0003677">
    <property type="term" value="F:DNA binding"/>
    <property type="evidence" value="ECO:0007669"/>
    <property type="project" value="UniProtKB-KW"/>
</dbReference>
<evidence type="ECO:0000256" key="4">
    <source>
        <dbReference type="ARBA" id="ARBA00023125"/>
    </source>
</evidence>
<evidence type="ECO:0000256" key="2">
    <source>
        <dbReference type="ARBA" id="ARBA00022801"/>
    </source>
</evidence>
<dbReference type="EMBL" id="KQ483411">
    <property type="protein sequence ID" value="KYP53737.1"/>
    <property type="molecule type" value="Genomic_DNA"/>
</dbReference>
<name>A0A151SG18_CAJCA</name>
<dbReference type="Gene3D" id="3.40.50.300">
    <property type="entry name" value="P-loop containing nucleotide triphosphate hydrolases"/>
    <property type="match status" value="2"/>
</dbReference>
<dbReference type="InterPro" id="IPR014001">
    <property type="entry name" value="Helicase_ATP-bd"/>
</dbReference>
<dbReference type="STRING" id="3821.A0A151SG18"/>
<dbReference type="GO" id="GO:0006281">
    <property type="term" value="P:DNA repair"/>
    <property type="evidence" value="ECO:0007669"/>
    <property type="project" value="UniProtKB-KW"/>
</dbReference>
<dbReference type="Gramene" id="C.cajan_23624.t">
    <property type="protein sequence ID" value="C.cajan_23624.t"/>
    <property type="gene ID" value="C.cajan_23624"/>
</dbReference>
<keyword evidence="3 8" id="KW-0547">Nucleotide-binding</keyword>
<evidence type="ECO:0000313" key="9">
    <source>
        <dbReference type="Proteomes" id="UP000075243"/>
    </source>
</evidence>
<keyword evidence="9" id="KW-1185">Reference proteome</keyword>
<accession>A0A151SG18</accession>
<feature type="domain" description="Helicase ATP-binding" evidence="7">
    <location>
        <begin position="601"/>
        <end position="742"/>
    </location>
</feature>
<dbReference type="PANTHER" id="PTHR47964">
    <property type="entry name" value="ATP-DEPENDENT DNA HELICASE HOMOLOG RECG, CHLOROPLASTIC"/>
    <property type="match status" value="1"/>
</dbReference>
<dbReference type="OMA" id="VEKEWSC"/>
<keyword evidence="3 8" id="KW-0347">Helicase</keyword>
<evidence type="ECO:0000256" key="6">
    <source>
        <dbReference type="SAM" id="MobiDB-lite"/>
    </source>
</evidence>
<keyword evidence="5" id="KW-0234">DNA repair</keyword>
<evidence type="ECO:0000256" key="3">
    <source>
        <dbReference type="ARBA" id="ARBA00022806"/>
    </source>
</evidence>
<dbReference type="InterPro" id="IPR012340">
    <property type="entry name" value="NA-bd_OB-fold"/>
</dbReference>
<dbReference type="InterPro" id="IPR011545">
    <property type="entry name" value="DEAD/DEAH_box_helicase_dom"/>
</dbReference>
<dbReference type="PANTHER" id="PTHR47964:SF1">
    <property type="entry name" value="ATP-DEPENDENT DNA HELICASE HOMOLOG RECG, CHLOROPLASTIC"/>
    <property type="match status" value="1"/>
</dbReference>
<evidence type="ECO:0000256" key="1">
    <source>
        <dbReference type="ARBA" id="ARBA00022763"/>
    </source>
</evidence>
<sequence length="745" mass="84052">MDYNLNDLIGNGSDEMKSEMSLKDALDDLDISLMCKRFPSITLGSAPRVELYDGTASCSETMNSLATENLEHCFSDSLEARWVQNTVSEEWPSLSVNHSTITSSTLGKAESCPSRVLPSVYEEKLDQVIREDSQMKVGLQSQSDPTPSELFLDKSVSCILGLSKRHYQQLDNCGFHTLRKLLLHFPRSYANLQNAHAKIDDGQYLIFVGKVLSSRGVKANYSFSFLEVVVGCQIAQSESTSECVTSDAIDVQEKTIYLHLKKFFRGSRFTFKPFLKSLEEKYQEGDIVCVSGKVRTMRAKDHYEMREYNIDVLEDGKDLSFFAKERPYPIYPSKGRLNPTFLRDTIARALQALPVNVDPIPKDIREQFGLLSLHDAYFGIHKPKDINEADLARKRLIFDEFFYLQLGRLFQMLESLGTQIEKDGLLDKYRRPENNAVCTEEWSSLTKKVFEVLPYTLTTSQLHAVSEIIWDLKRPVPMNRLLQLQLSLPLHPPLVFDTPPMSAVPPDPPPPPPLQVYNRRQRSHLPTGPPTDSTPVPPPSSPLAQPLELDLPIALRKGTRSTRNPSPHYITLSYHRLSSSHYGLDYGDTFSPVAKMASVRLFLVMAALRRWPLGDVGCGKTVVAFLACMEVIGSGYQAAFMVPTELLAIQHYEHLLKLLENMDEVTCKPTVALLTGSTPLKQTRMIRKGIQTGEISMVIGTHSLIAESVEFLALRIAVVDEQHRFGVIQRGRFNSKVVHIFFFRI</sequence>
<organism evidence="8 9">
    <name type="scientific">Cajanus cajan</name>
    <name type="common">Pigeon pea</name>
    <name type="synonym">Cajanus indicus</name>
    <dbReference type="NCBI Taxonomy" id="3821"/>
    <lineage>
        <taxon>Eukaryota</taxon>
        <taxon>Viridiplantae</taxon>
        <taxon>Streptophyta</taxon>
        <taxon>Embryophyta</taxon>
        <taxon>Tracheophyta</taxon>
        <taxon>Spermatophyta</taxon>
        <taxon>Magnoliopsida</taxon>
        <taxon>eudicotyledons</taxon>
        <taxon>Gunneridae</taxon>
        <taxon>Pentapetalae</taxon>
        <taxon>rosids</taxon>
        <taxon>fabids</taxon>
        <taxon>Fabales</taxon>
        <taxon>Fabaceae</taxon>
        <taxon>Papilionoideae</taxon>
        <taxon>50 kb inversion clade</taxon>
        <taxon>NPAAA clade</taxon>
        <taxon>indigoferoid/millettioid clade</taxon>
        <taxon>Phaseoleae</taxon>
        <taxon>Cajanus</taxon>
    </lineage>
</organism>
<proteinExistence type="predicted"/>
<dbReference type="SUPFAM" id="SSF50249">
    <property type="entry name" value="Nucleic acid-binding proteins"/>
    <property type="match status" value="1"/>
</dbReference>
<reference evidence="8" key="1">
    <citation type="journal article" date="2012" name="Nat. Biotechnol.">
        <title>Draft genome sequence of pigeonpea (Cajanus cajan), an orphan legume crop of resource-poor farmers.</title>
        <authorList>
            <person name="Varshney R.K."/>
            <person name="Chen W."/>
            <person name="Li Y."/>
            <person name="Bharti A.K."/>
            <person name="Saxena R.K."/>
            <person name="Schlueter J.A."/>
            <person name="Donoghue M.T."/>
            <person name="Azam S."/>
            <person name="Fan G."/>
            <person name="Whaley A.M."/>
            <person name="Farmer A.D."/>
            <person name="Sheridan J."/>
            <person name="Iwata A."/>
            <person name="Tuteja R."/>
            <person name="Penmetsa R.V."/>
            <person name="Wu W."/>
            <person name="Upadhyaya H.D."/>
            <person name="Yang S.P."/>
            <person name="Shah T."/>
            <person name="Saxena K.B."/>
            <person name="Michael T."/>
            <person name="McCombie W.R."/>
            <person name="Yang B."/>
            <person name="Zhang G."/>
            <person name="Yang H."/>
            <person name="Wang J."/>
            <person name="Spillane C."/>
            <person name="Cook D.R."/>
            <person name="May G.D."/>
            <person name="Xu X."/>
            <person name="Jackson S.A."/>
        </authorList>
    </citation>
    <scope>NUCLEOTIDE SEQUENCE [LARGE SCALE GENOMIC DNA]</scope>
</reference>
<keyword evidence="1" id="KW-0227">DNA damage</keyword>
<evidence type="ECO:0000256" key="5">
    <source>
        <dbReference type="ARBA" id="ARBA00023204"/>
    </source>
</evidence>
<dbReference type="GO" id="GO:0005524">
    <property type="term" value="F:ATP binding"/>
    <property type="evidence" value="ECO:0007669"/>
    <property type="project" value="InterPro"/>
</dbReference>
<feature type="compositionally biased region" description="Pro residues" evidence="6">
    <location>
        <begin position="502"/>
        <end position="514"/>
    </location>
</feature>
<keyword evidence="4" id="KW-0238">DNA-binding</keyword>
<keyword evidence="3 8" id="KW-0067">ATP-binding</keyword>
<dbReference type="GO" id="GO:0016787">
    <property type="term" value="F:hydrolase activity"/>
    <property type="evidence" value="ECO:0007669"/>
    <property type="project" value="UniProtKB-KW"/>
</dbReference>
<feature type="region of interest" description="Disordered" evidence="6">
    <location>
        <begin position="499"/>
        <end position="543"/>
    </location>
</feature>
<dbReference type="InterPro" id="IPR027417">
    <property type="entry name" value="P-loop_NTPase"/>
</dbReference>